<dbReference type="PROSITE" id="PS51481">
    <property type="entry name" value="DHAK"/>
    <property type="match status" value="1"/>
</dbReference>
<dbReference type="GO" id="GO:0047324">
    <property type="term" value="F:phosphoenolpyruvate-glycerone phosphotransferase activity"/>
    <property type="evidence" value="ECO:0007669"/>
    <property type="project" value="UniProtKB-EC"/>
</dbReference>
<dbReference type="Gene3D" id="3.30.1180.20">
    <property type="entry name" value="Dihydroxyacetone kinase, domain 2"/>
    <property type="match status" value="1"/>
</dbReference>
<dbReference type="Pfam" id="PF02733">
    <property type="entry name" value="Dak1"/>
    <property type="match status" value="1"/>
</dbReference>
<name>A0ABT4YV63_9VIBR</name>
<evidence type="ECO:0000313" key="3">
    <source>
        <dbReference type="Proteomes" id="UP001210678"/>
    </source>
</evidence>
<evidence type="ECO:0000259" key="1">
    <source>
        <dbReference type="PROSITE" id="PS51481"/>
    </source>
</evidence>
<evidence type="ECO:0000313" key="2">
    <source>
        <dbReference type="EMBL" id="MDB1125471.1"/>
    </source>
</evidence>
<comment type="caution">
    <text evidence="2">The sequence shown here is derived from an EMBL/GenBank/DDBJ whole genome shotgun (WGS) entry which is preliminary data.</text>
</comment>
<dbReference type="PANTHER" id="PTHR28629">
    <property type="entry name" value="TRIOKINASE/FMN CYCLASE"/>
    <property type="match status" value="1"/>
</dbReference>
<keyword evidence="2" id="KW-0418">Kinase</keyword>
<organism evidence="2 3">
    <name type="scientific">Vibrio algarum</name>
    <dbReference type="NCBI Taxonomy" id="3020714"/>
    <lineage>
        <taxon>Bacteria</taxon>
        <taxon>Pseudomonadati</taxon>
        <taxon>Pseudomonadota</taxon>
        <taxon>Gammaproteobacteria</taxon>
        <taxon>Vibrionales</taxon>
        <taxon>Vibrionaceae</taxon>
        <taxon>Vibrio</taxon>
    </lineage>
</organism>
<proteinExistence type="predicted"/>
<sequence>MKKIINNVDNVVLDQVQGLVASRTDLKLNKNPCYIWHEESPNQVALVSGGASGHEPMHIGYVGQGMLTGAIPGEIFVRATPDQIYECASQVSREQGILFLIKNYIGDSMNFKLAVELLHSDGVKVGAVLIDDDIAVNDSLYTNGRRGMAGTVLVEKIVGAASAKGYSLEQCEELGRRVNNNCRSISVALRPCTVPAADQPSFELGENEVEFGIGIHGEPGIERMEFTNSDDLVDKMFVALKENAPYSRVLPCWDKEEGEWLELDSSINDFESDHDYIAIVNGLGGTPNSELYVVYKRLAENCEAENFRIARNLVGEYCTAVDMSGISITLLKADKEVIDLFDAPVNTAAMTW</sequence>
<accession>A0ABT4YV63</accession>
<protein>
    <submittedName>
        <fullName evidence="2">Dihydroxyacetone kinase subunit DhaK</fullName>
        <ecNumber evidence="2">2.7.1.121</ecNumber>
    </submittedName>
</protein>
<dbReference type="Proteomes" id="UP001210678">
    <property type="component" value="Unassembled WGS sequence"/>
</dbReference>
<dbReference type="RefSeq" id="WP_272139216.1">
    <property type="nucleotide sequence ID" value="NZ_JAQLOI010000003.1"/>
</dbReference>
<gene>
    <name evidence="2" type="primary">dhaK</name>
    <name evidence="2" type="ORF">PGX00_18145</name>
</gene>
<feature type="domain" description="DhaK" evidence="1">
    <location>
        <begin position="7"/>
        <end position="352"/>
    </location>
</feature>
<reference evidence="2 3" key="1">
    <citation type="submission" date="2023-01" db="EMBL/GenBank/DDBJ databases">
        <title>Vibrio sp. KJ40-1 sp.nov, isolated from marine algae.</title>
        <authorList>
            <person name="Butt M."/>
            <person name="Kim J.M.J."/>
            <person name="Jeon C.O.C."/>
        </authorList>
    </citation>
    <scope>NUCLEOTIDE SEQUENCE [LARGE SCALE GENOMIC DNA]</scope>
    <source>
        <strain evidence="2 3">KJ40-1</strain>
    </source>
</reference>
<keyword evidence="2" id="KW-0808">Transferase</keyword>
<dbReference type="EC" id="2.7.1.121" evidence="2"/>
<dbReference type="Gene3D" id="3.40.50.10440">
    <property type="entry name" value="Dihydroxyacetone kinase, domain 1"/>
    <property type="match status" value="1"/>
</dbReference>
<keyword evidence="3" id="KW-1185">Reference proteome</keyword>
<dbReference type="PANTHER" id="PTHR28629:SF4">
    <property type="entry name" value="TRIOKINASE_FMN CYCLASE"/>
    <property type="match status" value="1"/>
</dbReference>
<dbReference type="InterPro" id="IPR050861">
    <property type="entry name" value="Dihydroxyacetone_Kinase"/>
</dbReference>
<dbReference type="InterPro" id="IPR012736">
    <property type="entry name" value="DhaK_1"/>
</dbReference>
<dbReference type="EMBL" id="JAQLOI010000003">
    <property type="protein sequence ID" value="MDB1125471.1"/>
    <property type="molecule type" value="Genomic_DNA"/>
</dbReference>
<dbReference type="SUPFAM" id="SSF82549">
    <property type="entry name" value="DAK1/DegV-like"/>
    <property type="match status" value="1"/>
</dbReference>
<dbReference type="NCBIfam" id="TIGR02363">
    <property type="entry name" value="dhaK1"/>
    <property type="match status" value="1"/>
</dbReference>
<dbReference type="InterPro" id="IPR004006">
    <property type="entry name" value="DhaK_dom"/>
</dbReference>